<accession>A0A1B9G1S8</accession>
<dbReference type="AlphaFoldDB" id="A0A1B9G1S8"/>
<evidence type="ECO:0000313" key="3">
    <source>
        <dbReference type="EMBL" id="WVW83645.1"/>
    </source>
</evidence>
<keyword evidence="4" id="KW-1185">Reference proteome</keyword>
<dbReference type="Proteomes" id="UP000092730">
    <property type="component" value="Chromosome 4"/>
</dbReference>
<feature type="compositionally biased region" description="Polar residues" evidence="1">
    <location>
        <begin position="11"/>
        <end position="20"/>
    </location>
</feature>
<name>A0A1B9G1S8_9TREE</name>
<dbReference type="RefSeq" id="XP_019046044.1">
    <property type="nucleotide sequence ID" value="XM_019191414.1"/>
</dbReference>
<reference evidence="2" key="3">
    <citation type="submission" date="2014-01" db="EMBL/GenBank/DDBJ databases">
        <title>Evolution of pathogenesis and genome organization in the Tremellales.</title>
        <authorList>
            <person name="Cuomo C."/>
            <person name="Litvintseva A."/>
            <person name="Heitman J."/>
            <person name="Chen Y."/>
            <person name="Sun S."/>
            <person name="Springer D."/>
            <person name="Dromer F."/>
            <person name="Young S."/>
            <person name="Zeng Q."/>
            <person name="Chapman S."/>
            <person name="Gujja S."/>
            <person name="Saif S."/>
            <person name="Birren B."/>
        </authorList>
    </citation>
    <scope>NUCLEOTIDE SEQUENCE</scope>
    <source>
        <strain evidence="2">CBS 10118</strain>
    </source>
</reference>
<sequence length="246" mass="27864">MNTRPLLPTVQEGSRMNGPNHTPVEAAASRNAESATSAWRQTTDSARHCGNQLNHCFSRVESLRVDDSESLSEEQMKTILSIQEYLRSYEGSLQEAGLSWSQLSKAQQLQRISESPEQIDNGAAPNRMKLRKLLVQNALSWVDASQRTIDQSIETWENSRKVMEARFPGGEPSDSLMELLIASERDRSMIQKAMNVSRLGLQTLERSDETGLTPRREAFQHNLRRIDEASRAWQEAFNKAHIGRIE</sequence>
<dbReference type="GeneID" id="30209183"/>
<reference evidence="3" key="4">
    <citation type="submission" date="2024-02" db="EMBL/GenBank/DDBJ databases">
        <title>Comparative genomics of Cryptococcus and Kwoniella reveals pathogenesis evolution and contrasting modes of karyotype evolution via chromosome fusion or intercentromeric recombination.</title>
        <authorList>
            <person name="Coelho M.A."/>
            <person name="David-Palma M."/>
            <person name="Shea T."/>
            <person name="Bowers K."/>
            <person name="McGinley-Smith S."/>
            <person name="Mohammad A.W."/>
            <person name="Gnirke A."/>
            <person name="Yurkov A.M."/>
            <person name="Nowrousian M."/>
            <person name="Sun S."/>
            <person name="Cuomo C.A."/>
            <person name="Heitman J."/>
        </authorList>
    </citation>
    <scope>NUCLEOTIDE SEQUENCE</scope>
    <source>
        <strain evidence="3">CBS 10118</strain>
    </source>
</reference>
<feature type="region of interest" description="Disordered" evidence="1">
    <location>
        <begin position="1"/>
        <end position="36"/>
    </location>
</feature>
<dbReference type="EMBL" id="KI894021">
    <property type="protein sequence ID" value="OCF24974.1"/>
    <property type="molecule type" value="Genomic_DNA"/>
</dbReference>
<protein>
    <submittedName>
        <fullName evidence="2">Uncharacterized protein</fullName>
    </submittedName>
</protein>
<reference evidence="2" key="1">
    <citation type="submission" date="2013-07" db="EMBL/GenBank/DDBJ databases">
        <title>The Genome Sequence of Cryptococcus bestiolae CBS10118.</title>
        <authorList>
            <consortium name="The Broad Institute Genome Sequencing Platform"/>
            <person name="Cuomo C."/>
            <person name="Litvintseva A."/>
            <person name="Chen Y."/>
            <person name="Heitman J."/>
            <person name="Sun S."/>
            <person name="Springer D."/>
            <person name="Dromer F."/>
            <person name="Young S.K."/>
            <person name="Zeng Q."/>
            <person name="Gargeya S."/>
            <person name="Fitzgerald M."/>
            <person name="Abouelleil A."/>
            <person name="Alvarado L."/>
            <person name="Berlin A.M."/>
            <person name="Chapman S.B."/>
            <person name="Dewar J."/>
            <person name="Goldberg J."/>
            <person name="Griggs A."/>
            <person name="Gujja S."/>
            <person name="Hansen M."/>
            <person name="Howarth C."/>
            <person name="Imamovic A."/>
            <person name="Larimer J."/>
            <person name="McCowan C."/>
            <person name="Murphy C."/>
            <person name="Pearson M."/>
            <person name="Priest M."/>
            <person name="Roberts A."/>
            <person name="Saif S."/>
            <person name="Shea T."/>
            <person name="Sykes S."/>
            <person name="Wortman J."/>
            <person name="Nusbaum C."/>
            <person name="Birren B."/>
        </authorList>
    </citation>
    <scope>NUCLEOTIDE SEQUENCE [LARGE SCALE GENOMIC DNA]</scope>
    <source>
        <strain evidence="2">CBS 10118</strain>
    </source>
</reference>
<dbReference type="KEGG" id="kbi:30209183"/>
<dbReference type="EMBL" id="CP144544">
    <property type="protein sequence ID" value="WVW83645.1"/>
    <property type="molecule type" value="Genomic_DNA"/>
</dbReference>
<proteinExistence type="predicted"/>
<organism evidence="2">
    <name type="scientific">Kwoniella bestiolae CBS 10118</name>
    <dbReference type="NCBI Taxonomy" id="1296100"/>
    <lineage>
        <taxon>Eukaryota</taxon>
        <taxon>Fungi</taxon>
        <taxon>Dikarya</taxon>
        <taxon>Basidiomycota</taxon>
        <taxon>Agaricomycotina</taxon>
        <taxon>Tremellomycetes</taxon>
        <taxon>Tremellales</taxon>
        <taxon>Cryptococcaceae</taxon>
        <taxon>Kwoniella</taxon>
    </lineage>
</organism>
<gene>
    <name evidence="2" type="ORF">I302_04784</name>
    <name evidence="3" type="ORF">I302_105666</name>
</gene>
<evidence type="ECO:0000256" key="1">
    <source>
        <dbReference type="SAM" id="MobiDB-lite"/>
    </source>
</evidence>
<evidence type="ECO:0000313" key="2">
    <source>
        <dbReference type="EMBL" id="OCF24974.1"/>
    </source>
</evidence>
<reference evidence="3" key="2">
    <citation type="submission" date="2013-07" db="EMBL/GenBank/DDBJ databases">
        <authorList>
            <consortium name="The Broad Institute Genome Sequencing Platform"/>
            <person name="Cuomo C."/>
            <person name="Litvintseva A."/>
            <person name="Chen Y."/>
            <person name="Heitman J."/>
            <person name="Sun S."/>
            <person name="Springer D."/>
            <person name="Dromer F."/>
            <person name="Young S.K."/>
            <person name="Zeng Q."/>
            <person name="Gargeya S."/>
            <person name="Fitzgerald M."/>
            <person name="Abouelleil A."/>
            <person name="Alvarado L."/>
            <person name="Berlin A.M."/>
            <person name="Chapman S.B."/>
            <person name="Dewar J."/>
            <person name="Goldberg J."/>
            <person name="Griggs A."/>
            <person name="Gujja S."/>
            <person name="Hansen M."/>
            <person name="Howarth C."/>
            <person name="Imamovic A."/>
            <person name="Larimer J."/>
            <person name="McCowan C."/>
            <person name="Murphy C."/>
            <person name="Pearson M."/>
            <person name="Priest M."/>
            <person name="Roberts A."/>
            <person name="Saif S."/>
            <person name="Shea T."/>
            <person name="Sykes S."/>
            <person name="Wortman J."/>
            <person name="Nusbaum C."/>
            <person name="Birren B."/>
        </authorList>
    </citation>
    <scope>NUCLEOTIDE SEQUENCE</scope>
    <source>
        <strain evidence="3">CBS 10118</strain>
    </source>
</reference>
<evidence type="ECO:0000313" key="4">
    <source>
        <dbReference type="Proteomes" id="UP000092730"/>
    </source>
</evidence>
<dbReference type="VEuPathDB" id="FungiDB:I302_04784"/>